<dbReference type="OrthoDB" id="9788260at2"/>
<dbReference type="InterPro" id="IPR029058">
    <property type="entry name" value="AB_hydrolase_fold"/>
</dbReference>
<proteinExistence type="predicted"/>
<dbReference type="STRING" id="254406.SAMN04488042_102268"/>
<dbReference type="Proteomes" id="UP000199144">
    <property type="component" value="Unassembled WGS sequence"/>
</dbReference>
<sequence length="312" mass="35161">MHLRDAPFYHDVADGPEARAWWLHCEDGVRIRMAYWANEDARGTVFLFPGRTEYIEKYGRSAQDLATRGYAQVSVDWRGQGLADRLIDDRRSGYVQNFTDYQQDVAAILEAAEQLDCPKPWYVVAHSMGGCIGLRALMEGMPVNAAAFSGPMFGIQLSALMRPAAWAMSWASSRTGQGHRYAPGTSAQTYVLDAPFEGNTLTTDPDMYRYMQDQMHAYPDLALGGPSLHWLHEALRETKTLRTQPSPDYPCITFLGDAEKIVDSAAVHDRMQRWPNGRLELVPGGEHEVLMETQAKRDVIFDQIRDLFDAHS</sequence>
<dbReference type="PANTHER" id="PTHR11614">
    <property type="entry name" value="PHOSPHOLIPASE-RELATED"/>
    <property type="match status" value="1"/>
</dbReference>
<dbReference type="InterPro" id="IPR051044">
    <property type="entry name" value="MAG_DAG_Lipase"/>
</dbReference>
<protein>
    <submittedName>
        <fullName evidence="2">Lysophospholipase</fullName>
    </submittedName>
</protein>
<evidence type="ECO:0000313" key="3">
    <source>
        <dbReference type="Proteomes" id="UP000199144"/>
    </source>
</evidence>
<dbReference type="RefSeq" id="WP_093093160.1">
    <property type="nucleotide sequence ID" value="NZ_FOTQ01000002.1"/>
</dbReference>
<dbReference type="EMBL" id="FOTQ01000002">
    <property type="protein sequence ID" value="SFL95388.1"/>
    <property type="molecule type" value="Genomic_DNA"/>
</dbReference>
<gene>
    <name evidence="2" type="ORF">SAMN04488042_102268</name>
</gene>
<evidence type="ECO:0000313" key="2">
    <source>
        <dbReference type="EMBL" id="SFL95388.1"/>
    </source>
</evidence>
<keyword evidence="3" id="KW-1185">Reference proteome</keyword>
<name>A0A1I4LVZ3_9RHOB</name>
<dbReference type="Pfam" id="PF12146">
    <property type="entry name" value="Hydrolase_4"/>
    <property type="match status" value="1"/>
</dbReference>
<organism evidence="2 3">
    <name type="scientific">Shimia aestuarii</name>
    <dbReference type="NCBI Taxonomy" id="254406"/>
    <lineage>
        <taxon>Bacteria</taxon>
        <taxon>Pseudomonadati</taxon>
        <taxon>Pseudomonadota</taxon>
        <taxon>Alphaproteobacteria</taxon>
        <taxon>Rhodobacterales</taxon>
        <taxon>Roseobacteraceae</taxon>
    </lineage>
</organism>
<accession>A0A1I4LVZ3</accession>
<feature type="domain" description="Serine aminopeptidase S33" evidence="1">
    <location>
        <begin position="40"/>
        <end position="294"/>
    </location>
</feature>
<dbReference type="SUPFAM" id="SSF53474">
    <property type="entry name" value="alpha/beta-Hydrolases"/>
    <property type="match status" value="1"/>
</dbReference>
<dbReference type="AlphaFoldDB" id="A0A1I4LVZ3"/>
<evidence type="ECO:0000259" key="1">
    <source>
        <dbReference type="Pfam" id="PF12146"/>
    </source>
</evidence>
<dbReference type="Gene3D" id="3.40.50.1820">
    <property type="entry name" value="alpha/beta hydrolase"/>
    <property type="match status" value="1"/>
</dbReference>
<reference evidence="2 3" key="1">
    <citation type="submission" date="2016-10" db="EMBL/GenBank/DDBJ databases">
        <authorList>
            <person name="de Groot N.N."/>
        </authorList>
    </citation>
    <scope>NUCLEOTIDE SEQUENCE [LARGE SCALE GENOMIC DNA]</scope>
    <source>
        <strain evidence="2 3">DSM 15283</strain>
    </source>
</reference>
<dbReference type="InterPro" id="IPR022742">
    <property type="entry name" value="Hydrolase_4"/>
</dbReference>